<proteinExistence type="predicted"/>
<gene>
    <name evidence="2" type="ORF">TNCT_520501</name>
</gene>
<evidence type="ECO:0000256" key="1">
    <source>
        <dbReference type="SAM" id="MobiDB-lite"/>
    </source>
</evidence>
<keyword evidence="3" id="KW-1185">Reference proteome</keyword>
<protein>
    <submittedName>
        <fullName evidence="2">Uncharacterized protein</fullName>
    </submittedName>
</protein>
<name>A0A8X6IFT6_TRICU</name>
<dbReference type="Proteomes" id="UP000887116">
    <property type="component" value="Unassembled WGS sequence"/>
</dbReference>
<comment type="caution">
    <text evidence="2">The sequence shown here is derived from an EMBL/GenBank/DDBJ whole genome shotgun (WGS) entry which is preliminary data.</text>
</comment>
<dbReference type="AlphaFoldDB" id="A0A8X6IFT6"/>
<reference evidence="2" key="1">
    <citation type="submission" date="2020-07" db="EMBL/GenBank/DDBJ databases">
        <title>Multicomponent nature underlies the extraordinary mechanical properties of spider dragline silk.</title>
        <authorList>
            <person name="Kono N."/>
            <person name="Nakamura H."/>
            <person name="Mori M."/>
            <person name="Yoshida Y."/>
            <person name="Ohtoshi R."/>
            <person name="Malay A.D."/>
            <person name="Moran D.A.P."/>
            <person name="Tomita M."/>
            <person name="Numata K."/>
            <person name="Arakawa K."/>
        </authorList>
    </citation>
    <scope>NUCLEOTIDE SEQUENCE</scope>
</reference>
<dbReference type="EMBL" id="BMAO01015742">
    <property type="protein sequence ID" value="GFR03900.1"/>
    <property type="molecule type" value="Genomic_DNA"/>
</dbReference>
<organism evidence="2 3">
    <name type="scientific">Trichonephila clavata</name>
    <name type="common">Joro spider</name>
    <name type="synonym">Nephila clavata</name>
    <dbReference type="NCBI Taxonomy" id="2740835"/>
    <lineage>
        <taxon>Eukaryota</taxon>
        <taxon>Metazoa</taxon>
        <taxon>Ecdysozoa</taxon>
        <taxon>Arthropoda</taxon>
        <taxon>Chelicerata</taxon>
        <taxon>Arachnida</taxon>
        <taxon>Araneae</taxon>
        <taxon>Araneomorphae</taxon>
        <taxon>Entelegynae</taxon>
        <taxon>Araneoidea</taxon>
        <taxon>Nephilidae</taxon>
        <taxon>Trichonephila</taxon>
    </lineage>
</organism>
<evidence type="ECO:0000313" key="2">
    <source>
        <dbReference type="EMBL" id="GFR03900.1"/>
    </source>
</evidence>
<evidence type="ECO:0000313" key="3">
    <source>
        <dbReference type="Proteomes" id="UP000887116"/>
    </source>
</evidence>
<feature type="region of interest" description="Disordered" evidence="1">
    <location>
        <begin position="58"/>
        <end position="82"/>
    </location>
</feature>
<accession>A0A8X6IFT6</accession>
<sequence>MKDKSCPEGKVLTNCAVDGALMKNKNCPEGQVFIHYAIDCASGKTSNTWKDKFLHNKTPRRDKETKRRNIRVGGADLGHASC</sequence>
<feature type="compositionally biased region" description="Basic and acidic residues" evidence="1">
    <location>
        <begin position="58"/>
        <end position="67"/>
    </location>
</feature>